<sequence length="810" mass="92867">MKKMILLGLLITFNSFSCSDNALEPGFGNATYPDMPFNNFAAGHLGVITPHLATSYLTVAYRYFNHLPLNTAEQTNILNVWHDYFLAQPAYPQPVYSLADTIDKFCSYTDKFDNEPINRDTLPQFITGIVNQHKAYFNWREYRLSVLDLPTKLPVPHPRANGEYWTYDIRSFYSALAFKEDNINEINAGPGFNYLVLATERLHAIKDVLDKQKNNEPEKNSTLTIKEELSLWIKAQQQIFMRTMESSEKARKLLAKLPENVPPLVKDDIQYSIAASYLYDGTSEGAKVAAQQFATLANSTTYPWHEWAKYLQYRALNIAVNYMLQSNNMDRLCAENTPCRNLSEQAYEGMLDLSKNATNSHIKEAATDYTNVILMRTKWTAEKTFNTLLHKSLTHIDQKDFTNLVVLSNNTTADRSNEISLWLNNVMNIRSYQSPKGPTFNDAYSHWQNNPQNLAWLWLAVYTIKYANTNQQNALTKAVLNVSQQDPAFIPLRVALITHFADLKEPALEANQKRSIIDDTLAKLSIGEDFHTTTLLLNLRAKFATSLTDFIEHAFFYPKNKLLACEHKKLPNYGKNYIVKNAARIINMLPPSMLMELAQMPNVPDNYRPVLYANLWVRSILFNDKKLEDAVSKYAMKYNPVLTQTIGEMAKSNNSDEKKTLFLKTLLHYPSLSPMINLKLYETWQGNDTESLNSIVLRHDDLNTAYHYWLWSACGKECKTSPLTFLTTAQLKEYQTQSIQINNLASATSYISDSLVLLANRYPQDQQYAELLALFIKYTKYTSGGSKKAFTALKKIYPNSHWAKSTKYYY</sequence>
<evidence type="ECO:0000313" key="3">
    <source>
        <dbReference type="Proteomes" id="UP001615550"/>
    </source>
</evidence>
<evidence type="ECO:0000256" key="1">
    <source>
        <dbReference type="SAM" id="SignalP"/>
    </source>
</evidence>
<protein>
    <submittedName>
        <fullName evidence="2">Uncharacterized protein</fullName>
    </submittedName>
</protein>
<feature type="signal peptide" evidence="1">
    <location>
        <begin position="1"/>
        <end position="22"/>
    </location>
</feature>
<keyword evidence="3" id="KW-1185">Reference proteome</keyword>
<comment type="caution">
    <text evidence="2">The sequence shown here is derived from an EMBL/GenBank/DDBJ whole genome shotgun (WGS) entry which is preliminary data.</text>
</comment>
<keyword evidence="1" id="KW-0732">Signal</keyword>
<dbReference type="Proteomes" id="UP001615550">
    <property type="component" value="Unassembled WGS sequence"/>
</dbReference>
<proteinExistence type="predicted"/>
<evidence type="ECO:0000313" key="2">
    <source>
        <dbReference type="EMBL" id="MFJ1269586.1"/>
    </source>
</evidence>
<organism evidence="2 3">
    <name type="scientific">Legionella lytica</name>
    <dbReference type="NCBI Taxonomy" id="96232"/>
    <lineage>
        <taxon>Bacteria</taxon>
        <taxon>Pseudomonadati</taxon>
        <taxon>Pseudomonadota</taxon>
        <taxon>Gammaproteobacteria</taxon>
        <taxon>Legionellales</taxon>
        <taxon>Legionellaceae</taxon>
        <taxon>Legionella</taxon>
    </lineage>
</organism>
<dbReference type="RefSeq" id="WP_400188401.1">
    <property type="nucleotide sequence ID" value="NZ_JBGORX010000007.1"/>
</dbReference>
<feature type="chain" id="PRO_5047543020" evidence="1">
    <location>
        <begin position="23"/>
        <end position="810"/>
    </location>
</feature>
<accession>A0ABW8DA54</accession>
<gene>
    <name evidence="2" type="ORF">ACD661_13550</name>
</gene>
<reference evidence="2 3" key="1">
    <citation type="submission" date="2024-08" db="EMBL/GenBank/DDBJ databases">
        <title>Draft Genome Sequence of Legionella lytica strain DSB2004, Isolated From a Fire Sprinkler System.</title>
        <authorList>
            <person name="Everhart A.D."/>
            <person name="Kidane D.T."/>
            <person name="Farone A.L."/>
            <person name="Farone M.B."/>
        </authorList>
    </citation>
    <scope>NUCLEOTIDE SEQUENCE [LARGE SCALE GENOMIC DNA]</scope>
    <source>
        <strain evidence="2 3">DSB2004</strain>
    </source>
</reference>
<name>A0ABW8DA54_9GAMM</name>
<dbReference type="EMBL" id="JBGORX010000007">
    <property type="protein sequence ID" value="MFJ1269586.1"/>
    <property type="molecule type" value="Genomic_DNA"/>
</dbReference>